<dbReference type="AlphaFoldDB" id="A0A3R6FVF7"/>
<dbReference type="PANTHER" id="PTHR43245:SF13">
    <property type="entry name" value="UDP-D-APIOSE_UDP-D-XYLOSE SYNTHASE 2"/>
    <property type="match status" value="1"/>
</dbReference>
<dbReference type="CDD" id="cd08946">
    <property type="entry name" value="SDR_e"/>
    <property type="match status" value="1"/>
</dbReference>
<dbReference type="InterPro" id="IPR001509">
    <property type="entry name" value="Epimerase_deHydtase"/>
</dbReference>
<proteinExistence type="predicted"/>
<dbReference type="EMBL" id="QRKC01000002">
    <property type="protein sequence ID" value="RHH78434.1"/>
    <property type="molecule type" value="Genomic_DNA"/>
</dbReference>
<gene>
    <name evidence="1" type="ORF">DW191_07075</name>
</gene>
<dbReference type="InterPro" id="IPR050177">
    <property type="entry name" value="Lipid_A_modif_metabolic_enz"/>
</dbReference>
<dbReference type="Gene3D" id="3.40.50.720">
    <property type="entry name" value="NAD(P)-binding Rossmann-like Domain"/>
    <property type="match status" value="1"/>
</dbReference>
<name>A0A3R6FVF7_9BACT</name>
<reference evidence="1 2" key="1">
    <citation type="submission" date="2018-08" db="EMBL/GenBank/DDBJ databases">
        <title>A genome reference for cultivated species of the human gut microbiota.</title>
        <authorList>
            <person name="Zou Y."/>
            <person name="Xue W."/>
            <person name="Luo G."/>
        </authorList>
    </citation>
    <scope>NUCLEOTIDE SEQUENCE [LARGE SCALE GENOMIC DNA]</scope>
    <source>
        <strain evidence="1 2">AM16-50</strain>
    </source>
</reference>
<accession>A0A3R6FVF7</accession>
<dbReference type="Pfam" id="PF01370">
    <property type="entry name" value="Epimerase"/>
    <property type="match status" value="1"/>
</dbReference>
<dbReference type="RefSeq" id="WP_122291056.1">
    <property type="nucleotide sequence ID" value="NZ_JAHYMZ010000001.1"/>
</dbReference>
<comment type="caution">
    <text evidence="1">The sequence shown here is derived from an EMBL/GenBank/DDBJ whole genome shotgun (WGS) entry which is preliminary data.</text>
</comment>
<dbReference type="SUPFAM" id="SSF51735">
    <property type="entry name" value="NAD(P)-binding Rossmann-fold domains"/>
    <property type="match status" value="1"/>
</dbReference>
<sequence length="292" mass="33516">MVKIAIIGSKGFIGKHIEWYLRQRGEKEIFTYDCVDSNEWNYRKVDLSSEESVHTIDVNVDYIYFFAGLTGTFVGFDKINSYVDVNEKGLLHLLNHIRLSPYRPKIIFPSTRLVYQGADKALTEEAKKETKTIYAVNKLACEGYLYAYRQSFDIPYTIFRICIPYGNLIEGDYSFGTVGFFLKMAQQGKDITLYGGGHNKRTFTHMSDLCYQLITASQKPESNGEIYNIGGEILSLREAAECIAKIYQVNIVDIDWPDRDLRIESGHTYFDAGKIQHLLGNMEYKKLSTIDF</sequence>
<protein>
    <submittedName>
        <fullName evidence="1">SDR family NAD-dependent epimerase/dehydratase</fullName>
    </submittedName>
</protein>
<dbReference type="Proteomes" id="UP000283732">
    <property type="component" value="Unassembled WGS sequence"/>
</dbReference>
<evidence type="ECO:0000313" key="2">
    <source>
        <dbReference type="Proteomes" id="UP000283732"/>
    </source>
</evidence>
<dbReference type="PANTHER" id="PTHR43245">
    <property type="entry name" value="BIFUNCTIONAL POLYMYXIN RESISTANCE PROTEIN ARNA"/>
    <property type="match status" value="1"/>
</dbReference>
<dbReference type="InterPro" id="IPR036291">
    <property type="entry name" value="NAD(P)-bd_dom_sf"/>
</dbReference>
<evidence type="ECO:0000313" key="1">
    <source>
        <dbReference type="EMBL" id="RHH78434.1"/>
    </source>
</evidence>
<organism evidence="1 2">
    <name type="scientific">Parabacteroides merdae</name>
    <dbReference type="NCBI Taxonomy" id="46503"/>
    <lineage>
        <taxon>Bacteria</taxon>
        <taxon>Pseudomonadati</taxon>
        <taxon>Bacteroidota</taxon>
        <taxon>Bacteroidia</taxon>
        <taxon>Bacteroidales</taxon>
        <taxon>Tannerellaceae</taxon>
        <taxon>Parabacteroides</taxon>
    </lineage>
</organism>